<feature type="non-terminal residue" evidence="1">
    <location>
        <position position="1"/>
    </location>
</feature>
<sequence>GGVLTRRPEELWFTLKLFILDSVPDPEVFKA</sequence>
<dbReference type="Proteomes" id="UP000030652">
    <property type="component" value="Unassembled WGS sequence"/>
</dbReference>
<evidence type="ECO:0000313" key="1">
    <source>
        <dbReference type="EMBL" id="KHE90803.1"/>
    </source>
</evidence>
<dbReference type="EMBL" id="JRYO01000237">
    <property type="protein sequence ID" value="KHE90803.1"/>
    <property type="molecule type" value="Genomic_DNA"/>
</dbReference>
<comment type="caution">
    <text evidence="1">The sequence shown here is derived from an EMBL/GenBank/DDBJ whole genome shotgun (WGS) entry which is preliminary data.</text>
</comment>
<evidence type="ECO:0000313" key="2">
    <source>
        <dbReference type="Proteomes" id="UP000030652"/>
    </source>
</evidence>
<organism evidence="1 2">
    <name type="scientific">Candidatus Scalindua brodae</name>
    <dbReference type="NCBI Taxonomy" id="237368"/>
    <lineage>
        <taxon>Bacteria</taxon>
        <taxon>Pseudomonadati</taxon>
        <taxon>Planctomycetota</taxon>
        <taxon>Candidatus Brocadiia</taxon>
        <taxon>Candidatus Brocadiales</taxon>
        <taxon>Candidatus Scalinduaceae</taxon>
        <taxon>Candidatus Scalindua</taxon>
    </lineage>
</organism>
<gene>
    <name evidence="1" type="ORF">SCABRO_03456</name>
</gene>
<dbReference type="AlphaFoldDB" id="A0A0B0EI63"/>
<proteinExistence type="predicted"/>
<accession>A0A0B0EI63</accession>
<name>A0A0B0EI63_9BACT</name>
<reference evidence="1 2" key="1">
    <citation type="submission" date="2014-10" db="EMBL/GenBank/DDBJ databases">
        <title>Draft genome of anammox bacterium scalindua brodae, obtained using differential coverage binning of sequence data from two enrichment reactors.</title>
        <authorList>
            <person name="Speth D.R."/>
            <person name="Russ L."/>
            <person name="Kartal B."/>
            <person name="Op den Camp H.J."/>
            <person name="Dutilh B.E."/>
            <person name="Jetten M.S."/>
        </authorList>
    </citation>
    <scope>NUCLEOTIDE SEQUENCE [LARGE SCALE GENOMIC DNA]</scope>
    <source>
        <strain evidence="1">RU1</strain>
    </source>
</reference>
<protein>
    <submittedName>
        <fullName evidence="1">Uncharacterized protein</fullName>
    </submittedName>
</protein>